<dbReference type="PANTHER" id="PTHR33606:SF3">
    <property type="entry name" value="PROTEIN YCII"/>
    <property type="match status" value="1"/>
</dbReference>
<protein>
    <recommendedName>
        <fullName evidence="1">YCII-related domain-containing protein</fullName>
    </recommendedName>
</protein>
<gene>
    <name evidence="2" type="ORF">H4R34_003525</name>
</gene>
<evidence type="ECO:0000259" key="1">
    <source>
        <dbReference type="Pfam" id="PF03795"/>
    </source>
</evidence>
<dbReference type="InterPro" id="IPR005545">
    <property type="entry name" value="YCII"/>
</dbReference>
<comment type="caution">
    <text evidence="2">The sequence shown here is derived from an EMBL/GenBank/DDBJ whole genome shotgun (WGS) entry which is preliminary data.</text>
</comment>
<evidence type="ECO:0000313" key="3">
    <source>
        <dbReference type="Proteomes" id="UP001151582"/>
    </source>
</evidence>
<dbReference type="SUPFAM" id="SSF54909">
    <property type="entry name" value="Dimeric alpha+beta barrel"/>
    <property type="match status" value="1"/>
</dbReference>
<dbReference type="EMBL" id="JANBQB010000336">
    <property type="protein sequence ID" value="KAJ1977584.1"/>
    <property type="molecule type" value="Genomic_DNA"/>
</dbReference>
<dbReference type="Pfam" id="PF03795">
    <property type="entry name" value="YCII"/>
    <property type="match status" value="1"/>
</dbReference>
<dbReference type="AlphaFoldDB" id="A0A9W8ECI9"/>
<reference evidence="2" key="1">
    <citation type="submission" date="2022-07" db="EMBL/GenBank/DDBJ databases">
        <title>Phylogenomic reconstructions and comparative analyses of Kickxellomycotina fungi.</title>
        <authorList>
            <person name="Reynolds N.K."/>
            <person name="Stajich J.E."/>
            <person name="Barry K."/>
            <person name="Grigoriev I.V."/>
            <person name="Crous P."/>
            <person name="Smith M.E."/>
        </authorList>
    </citation>
    <scope>NUCLEOTIDE SEQUENCE</scope>
    <source>
        <strain evidence="2">RSA 567</strain>
    </source>
</reference>
<dbReference type="InterPro" id="IPR051807">
    <property type="entry name" value="Sec-metab_biosynth-assoc"/>
</dbReference>
<accession>A0A9W8ECI9</accession>
<evidence type="ECO:0000313" key="2">
    <source>
        <dbReference type="EMBL" id="KAJ1977584.1"/>
    </source>
</evidence>
<dbReference type="PANTHER" id="PTHR33606">
    <property type="entry name" value="PROTEIN YCII"/>
    <property type="match status" value="1"/>
</dbReference>
<dbReference type="InterPro" id="IPR011008">
    <property type="entry name" value="Dimeric_a/b-barrel"/>
</dbReference>
<dbReference type="OrthoDB" id="5519740at2759"/>
<sequence length="110" mass="11891">MPTGMHQYLVIAMDQNDAQALQRRLAARQAHLDGATTAHGEKRLLMGGAILSSDPAAAATADSNPTMVGSALLFQAESEDQVRQWIEADPYVCKDVWGDIKILPFKVAVL</sequence>
<proteinExistence type="predicted"/>
<dbReference type="Gene3D" id="3.30.70.1060">
    <property type="entry name" value="Dimeric alpha+beta barrel"/>
    <property type="match status" value="1"/>
</dbReference>
<organism evidence="2 3">
    <name type="scientific">Dimargaris verticillata</name>
    <dbReference type="NCBI Taxonomy" id="2761393"/>
    <lineage>
        <taxon>Eukaryota</taxon>
        <taxon>Fungi</taxon>
        <taxon>Fungi incertae sedis</taxon>
        <taxon>Zoopagomycota</taxon>
        <taxon>Kickxellomycotina</taxon>
        <taxon>Dimargaritomycetes</taxon>
        <taxon>Dimargaritales</taxon>
        <taxon>Dimargaritaceae</taxon>
        <taxon>Dimargaris</taxon>
    </lineage>
</organism>
<name>A0A9W8ECI9_9FUNG</name>
<keyword evidence="3" id="KW-1185">Reference proteome</keyword>
<dbReference type="Proteomes" id="UP001151582">
    <property type="component" value="Unassembled WGS sequence"/>
</dbReference>
<feature type="domain" description="YCII-related" evidence="1">
    <location>
        <begin position="8"/>
        <end position="106"/>
    </location>
</feature>